<name>A0AAP0PBL8_9MAGN</name>
<evidence type="ECO:0000313" key="2">
    <source>
        <dbReference type="EMBL" id="KAK9138713.1"/>
    </source>
</evidence>
<sequence length="177" mass="19531">MDGRSTIPSRDETSSALLLGVRKLRVSLEDRLTTPEVRMTKYSNITGPGRRNFEMAASLTTEPSERQRLYPRLYEGNDRQGFASTKRQAGQSFGASTHRGTPKLETRETGCDDETGINRVDRIGIQGSREEMRGMWCCPAMVGLCGCVVGLRRPPRGSRANPVEVFSRAVPGGKPEV</sequence>
<feature type="compositionally biased region" description="Polar residues" evidence="1">
    <location>
        <begin position="82"/>
        <end position="99"/>
    </location>
</feature>
<reference evidence="2 3" key="1">
    <citation type="submission" date="2024-01" db="EMBL/GenBank/DDBJ databases">
        <title>Genome assemblies of Stephania.</title>
        <authorList>
            <person name="Yang L."/>
        </authorList>
    </citation>
    <scope>NUCLEOTIDE SEQUENCE [LARGE SCALE GENOMIC DNA]</scope>
    <source>
        <strain evidence="2">QJT</strain>
        <tissue evidence="2">Leaf</tissue>
    </source>
</reference>
<accession>A0AAP0PBL8</accession>
<gene>
    <name evidence="2" type="ORF">Sjap_009307</name>
</gene>
<proteinExistence type="predicted"/>
<protein>
    <submittedName>
        <fullName evidence="2">Uncharacterized protein</fullName>
    </submittedName>
</protein>
<dbReference type="EMBL" id="JBBNAE010000003">
    <property type="protein sequence ID" value="KAK9138713.1"/>
    <property type="molecule type" value="Genomic_DNA"/>
</dbReference>
<keyword evidence="3" id="KW-1185">Reference proteome</keyword>
<dbReference type="AlphaFoldDB" id="A0AAP0PBL8"/>
<feature type="region of interest" description="Disordered" evidence="1">
    <location>
        <begin position="82"/>
        <end position="115"/>
    </location>
</feature>
<evidence type="ECO:0000256" key="1">
    <source>
        <dbReference type="SAM" id="MobiDB-lite"/>
    </source>
</evidence>
<evidence type="ECO:0000313" key="3">
    <source>
        <dbReference type="Proteomes" id="UP001417504"/>
    </source>
</evidence>
<organism evidence="2 3">
    <name type="scientific">Stephania japonica</name>
    <dbReference type="NCBI Taxonomy" id="461633"/>
    <lineage>
        <taxon>Eukaryota</taxon>
        <taxon>Viridiplantae</taxon>
        <taxon>Streptophyta</taxon>
        <taxon>Embryophyta</taxon>
        <taxon>Tracheophyta</taxon>
        <taxon>Spermatophyta</taxon>
        <taxon>Magnoliopsida</taxon>
        <taxon>Ranunculales</taxon>
        <taxon>Menispermaceae</taxon>
        <taxon>Menispermoideae</taxon>
        <taxon>Cissampelideae</taxon>
        <taxon>Stephania</taxon>
    </lineage>
</organism>
<dbReference type="Proteomes" id="UP001417504">
    <property type="component" value="Unassembled WGS sequence"/>
</dbReference>
<comment type="caution">
    <text evidence="2">The sequence shown here is derived from an EMBL/GenBank/DDBJ whole genome shotgun (WGS) entry which is preliminary data.</text>
</comment>